<reference evidence="1" key="2">
    <citation type="journal article" date="2023" name="Microbiol Resour">
        <title>Decontamination and Annotation of the Draft Genome Sequence of the Oomycete Lagenidium giganteum ARSEF 373.</title>
        <authorList>
            <person name="Morgan W.R."/>
            <person name="Tartar A."/>
        </authorList>
    </citation>
    <scope>NUCLEOTIDE SEQUENCE</scope>
    <source>
        <strain evidence="1">ARSEF 373</strain>
    </source>
</reference>
<organism evidence="1 2">
    <name type="scientific">Lagenidium giganteum</name>
    <dbReference type="NCBI Taxonomy" id="4803"/>
    <lineage>
        <taxon>Eukaryota</taxon>
        <taxon>Sar</taxon>
        <taxon>Stramenopiles</taxon>
        <taxon>Oomycota</taxon>
        <taxon>Peronosporomycetes</taxon>
        <taxon>Pythiales</taxon>
        <taxon>Pythiaceae</taxon>
    </lineage>
</organism>
<dbReference type="EMBL" id="DAKRPA010000053">
    <property type="protein sequence ID" value="DBA01095.1"/>
    <property type="molecule type" value="Genomic_DNA"/>
</dbReference>
<dbReference type="InterPro" id="IPR053164">
    <property type="entry name" value="IS1016-like_transposase"/>
</dbReference>
<evidence type="ECO:0000313" key="1">
    <source>
        <dbReference type="EMBL" id="DBA01095.1"/>
    </source>
</evidence>
<dbReference type="PANTHER" id="PTHR47163:SF2">
    <property type="entry name" value="SI:DKEY-17M8.2"/>
    <property type="match status" value="1"/>
</dbReference>
<comment type="caution">
    <text evidence="1">The sequence shown here is derived from an EMBL/GenBank/DDBJ whole genome shotgun (WGS) entry which is preliminary data.</text>
</comment>
<evidence type="ECO:0008006" key="3">
    <source>
        <dbReference type="Google" id="ProtNLM"/>
    </source>
</evidence>
<accession>A0AAV2Z5K7</accession>
<dbReference type="Proteomes" id="UP001146120">
    <property type="component" value="Unassembled WGS sequence"/>
</dbReference>
<keyword evidence="2" id="KW-1185">Reference proteome</keyword>
<dbReference type="AlphaFoldDB" id="A0AAV2Z5K7"/>
<sequence length="167" mass="19100">MRTANATGKEVHQVPCKRSGCGEVEVSTRTGTFLAHSKLPLRQQVLLLYFFAAQIRAKKAKEMAQVSEKTVSEWYAMCRDLCSQEMLRCDTKVGGVGHTVEIDETSLKKKSKYNRGRRHPDSRVFGGIDRQTKKCEYLKDMNYQHQWVNHKKHFKDPTKGAHTNTIG</sequence>
<reference evidence="1" key="1">
    <citation type="submission" date="2022-11" db="EMBL/GenBank/DDBJ databases">
        <authorList>
            <person name="Morgan W.R."/>
            <person name="Tartar A."/>
        </authorList>
    </citation>
    <scope>NUCLEOTIDE SEQUENCE</scope>
    <source>
        <strain evidence="1">ARSEF 373</strain>
    </source>
</reference>
<proteinExistence type="predicted"/>
<protein>
    <recommendedName>
        <fullName evidence="3">Transposase</fullName>
    </recommendedName>
</protein>
<gene>
    <name evidence="1" type="ORF">N0F65_001723</name>
</gene>
<name>A0AAV2Z5K7_9STRA</name>
<evidence type="ECO:0000313" key="2">
    <source>
        <dbReference type="Proteomes" id="UP001146120"/>
    </source>
</evidence>
<dbReference type="PANTHER" id="PTHR47163">
    <property type="entry name" value="DDE_TNP_IS1595 DOMAIN-CONTAINING PROTEIN"/>
    <property type="match status" value="1"/>
</dbReference>